<feature type="domain" description="Ferric siderophore reductase C-terminal" evidence="1">
    <location>
        <begin position="223"/>
        <end position="243"/>
    </location>
</feature>
<reference evidence="2" key="1">
    <citation type="submission" date="2023-03" db="EMBL/GenBank/DDBJ databases">
        <title>Andean soil-derived lignocellulolytic bacterial consortium as a source of novel taxa and putative plastic-active enzymes.</title>
        <authorList>
            <person name="Diaz-Garcia L."/>
            <person name="Chuvochina M."/>
            <person name="Feuerriegel G."/>
            <person name="Bunk B."/>
            <person name="Sproer C."/>
            <person name="Streit W.R."/>
            <person name="Rodriguez L.M."/>
            <person name="Overmann J."/>
            <person name="Jimenez D.J."/>
        </authorList>
    </citation>
    <scope>NUCLEOTIDE SEQUENCE</scope>
    <source>
        <strain evidence="2">MAG 2441</strain>
    </source>
</reference>
<dbReference type="AlphaFoldDB" id="A0AA95JAT7"/>
<dbReference type="GO" id="GO:0051537">
    <property type="term" value="F:2 iron, 2 sulfur cluster binding"/>
    <property type="evidence" value="ECO:0007669"/>
    <property type="project" value="InterPro"/>
</dbReference>
<protein>
    <submittedName>
        <fullName evidence="2">IucA/IucC family C-terminal-domain containing protein</fullName>
    </submittedName>
</protein>
<evidence type="ECO:0000313" key="2">
    <source>
        <dbReference type="EMBL" id="WEK54788.1"/>
    </source>
</evidence>
<proteinExistence type="predicted"/>
<dbReference type="Pfam" id="PF11575">
    <property type="entry name" value="FhuF_C"/>
    <property type="match status" value="1"/>
</dbReference>
<organism evidence="2 3">
    <name type="scientific">Candidatus Cohnella colombiensis</name>
    <dbReference type="NCBI Taxonomy" id="3121368"/>
    <lineage>
        <taxon>Bacteria</taxon>
        <taxon>Bacillati</taxon>
        <taxon>Bacillota</taxon>
        <taxon>Bacilli</taxon>
        <taxon>Bacillales</taxon>
        <taxon>Paenibacillaceae</taxon>
        <taxon>Cohnella</taxon>
    </lineage>
</organism>
<gene>
    <name evidence="2" type="ORF">P0Y55_01535</name>
</gene>
<dbReference type="InterPro" id="IPR024726">
    <property type="entry name" value="FhuF_C"/>
</dbReference>
<dbReference type="Proteomes" id="UP001178662">
    <property type="component" value="Chromosome"/>
</dbReference>
<accession>A0AA95JAT7</accession>
<evidence type="ECO:0000259" key="1">
    <source>
        <dbReference type="Pfam" id="PF11575"/>
    </source>
</evidence>
<sequence length="270" mass="31127">MDLSLFERLFHISTNGAEAPEISVPLNELLESEAKMLQFLQKGKELVRGIGLELAVSFTGLAFLGIAVTKQVVMSQYDRILDLSPSNLTIQIECHNGYPNIVFKIHHVRWTNLMMENRADAVITEWNQYFEQHFNPIIEHITAVAGLKPNLIWNQFGTRTAYVMNYFRENLPPDLPLQRLDEDFTLLETLPAQCFNRKRKNPFQHSPRFIDNPYDPGKQIMVRSACCLYDKRDNGVKCYNCPRLKEDDRAEKRAQIEAELVAKEAQKAAQ</sequence>
<keyword evidence="3" id="KW-1185">Reference proteome</keyword>
<dbReference type="EMBL" id="CP119317">
    <property type="protein sequence ID" value="WEK54788.1"/>
    <property type="molecule type" value="Genomic_DNA"/>
</dbReference>
<evidence type="ECO:0000313" key="3">
    <source>
        <dbReference type="Proteomes" id="UP001178662"/>
    </source>
</evidence>
<name>A0AA95JAT7_9BACL</name>